<evidence type="ECO:0000256" key="7">
    <source>
        <dbReference type="ARBA" id="ARBA00023237"/>
    </source>
</evidence>
<dbReference type="PIRSF" id="PIRSF006076">
    <property type="entry name" value="OM_assembly_OMP85"/>
    <property type="match status" value="1"/>
</dbReference>
<dbReference type="InterPro" id="IPR023707">
    <property type="entry name" value="OM_assembly_BamA"/>
</dbReference>
<keyword evidence="12" id="KW-1185">Reference proteome</keyword>
<dbReference type="Pfam" id="PF07244">
    <property type="entry name" value="POTRA"/>
    <property type="match status" value="5"/>
</dbReference>
<dbReference type="STRING" id="463040.CAL15_07675"/>
<gene>
    <name evidence="8" type="primary">bamA</name>
    <name evidence="11" type="ORF">CAL15_07675</name>
</gene>
<feature type="domain" description="POTRA" evidence="10">
    <location>
        <begin position="298"/>
        <end position="376"/>
    </location>
</feature>
<evidence type="ECO:0000256" key="3">
    <source>
        <dbReference type="ARBA" id="ARBA00022692"/>
    </source>
</evidence>
<evidence type="ECO:0000256" key="9">
    <source>
        <dbReference type="NCBIfam" id="TIGR03303"/>
    </source>
</evidence>
<dbReference type="Gene3D" id="2.40.160.50">
    <property type="entry name" value="membrane protein fhac: a member of the omp85/tpsb transporter family"/>
    <property type="match status" value="1"/>
</dbReference>
<dbReference type="Pfam" id="PF01103">
    <property type="entry name" value="Omp85"/>
    <property type="match status" value="1"/>
</dbReference>
<keyword evidence="2 8" id="KW-1134">Transmembrane beta strand</keyword>
<evidence type="ECO:0000256" key="2">
    <source>
        <dbReference type="ARBA" id="ARBA00022452"/>
    </source>
</evidence>
<feature type="domain" description="POTRA" evidence="10">
    <location>
        <begin position="56"/>
        <end position="123"/>
    </location>
</feature>
<name>A0A1W6ZA39_9BORD</name>
<organism evidence="11 12">
    <name type="scientific">Bordetella genomosp. 13</name>
    <dbReference type="NCBI Taxonomy" id="463040"/>
    <lineage>
        <taxon>Bacteria</taxon>
        <taxon>Pseudomonadati</taxon>
        <taxon>Pseudomonadota</taxon>
        <taxon>Betaproteobacteria</taxon>
        <taxon>Burkholderiales</taxon>
        <taxon>Alcaligenaceae</taxon>
        <taxon>Bordetella</taxon>
    </lineage>
</organism>
<keyword evidence="4 8" id="KW-0732">Signal</keyword>
<keyword evidence="7 8" id="KW-0998">Cell outer membrane</keyword>
<dbReference type="GO" id="GO:0043165">
    <property type="term" value="P:Gram-negative-bacterium-type cell outer membrane assembly"/>
    <property type="evidence" value="ECO:0007669"/>
    <property type="project" value="UniProtKB-UniRule"/>
</dbReference>
<evidence type="ECO:0000256" key="5">
    <source>
        <dbReference type="ARBA" id="ARBA00022737"/>
    </source>
</evidence>
<comment type="function">
    <text evidence="8">Part of the outer membrane protein assembly complex, which is involved in assembly and insertion of beta-barrel proteins into the outer membrane.</text>
</comment>
<sequence length="800" mass="88555">MFQFERGWTKRGFTAQAFTTRSFTAGGLGPVRRALAPSVFAAALLVPAIAHAFDPFVVRDIRVEGIQRIDAGTVFGYLPVKVGEQFSESEATEAVRRLYSTGFFSDVQIRTDNNVVVIAVQERPTIASITFSGMREFDSKAIVTSLNQVGFGEGRIFDQSMLERAEYELKEQYLAKGKYGVEVTSTVTPLPRNRVGVSFDVFEGEVASIREIRVVGNKAFSESELLDQFDLTTPGWLTWYTNTDKYSREKLEGDVERLRSFYLDQGYLEFSVEPPQVTISPDRKDIFITITVHEGEPYKVRDVKLAGNLLGLDKEINNLVQVKPGEVFSAAQANASAKAITDYLGDLGYAFANVNPNPQLDRAKHEADVTFYVDPSRRVYVRRIQVGGNTRTRDEVIRREMRQQEAAWYDAGDIRISRDRVDRLGYFNEVNVKTDPVPGSPDQVDVNVDVKEKPTGMINLGVGYGSTEKAILSAGISEDNVFGSGTNLTLQVNTSSINRAAVLSHTDPYFTKDGISRTTSIYYRTTEPWDNNDGDYRVKSMGLGMNFGVPISEFDRVFLGANLERNEIGLYRNSPLAYKNFVDQYGDQTNSVIFNAGWSKDTRDSSLAPTRGSYTRLKGDFGTVDLKYYMLTAQQQYYLPLGRSYTLAFNGMVDYGRSYGGLDYPVIKNVYAGGIGTVRGYDGASLGPRDPETGDYLGGSRRIVGNVQLYLPFPGAARDRTLRWFLFADAGQVSAGSGLGCSGGEPGDSVDDPCGWRYSAGVGLSWQSPLGPLQLSYARPLNAKPGDDKQSFQFQIGTGF</sequence>
<evidence type="ECO:0000313" key="11">
    <source>
        <dbReference type="EMBL" id="ARP94268.1"/>
    </source>
</evidence>
<feature type="domain" description="POTRA" evidence="10">
    <location>
        <begin position="124"/>
        <end position="204"/>
    </location>
</feature>
<comment type="similarity">
    <text evidence="8">Belongs to the BamA family.</text>
</comment>
<dbReference type="GO" id="GO:0051205">
    <property type="term" value="P:protein insertion into membrane"/>
    <property type="evidence" value="ECO:0007669"/>
    <property type="project" value="UniProtKB-UniRule"/>
</dbReference>
<accession>A0A1W6ZA39</accession>
<keyword evidence="5 8" id="KW-0677">Repeat</keyword>
<dbReference type="OrthoDB" id="9803054at2"/>
<keyword evidence="6 8" id="KW-0472">Membrane</keyword>
<dbReference type="PANTHER" id="PTHR12815:SF23">
    <property type="entry name" value="OUTER MEMBRANE PROTEIN ASSEMBLY FACTOR BAMA"/>
    <property type="match status" value="1"/>
</dbReference>
<dbReference type="InterPro" id="IPR010827">
    <property type="entry name" value="BamA/TamA_POTRA"/>
</dbReference>
<dbReference type="NCBIfam" id="TIGR03303">
    <property type="entry name" value="OM_YaeT"/>
    <property type="match status" value="1"/>
</dbReference>
<dbReference type="HAMAP" id="MF_01430">
    <property type="entry name" value="OM_assembly_BamA"/>
    <property type="match status" value="1"/>
</dbReference>
<evidence type="ECO:0000256" key="1">
    <source>
        <dbReference type="ARBA" id="ARBA00004370"/>
    </source>
</evidence>
<evidence type="ECO:0000256" key="4">
    <source>
        <dbReference type="ARBA" id="ARBA00022729"/>
    </source>
</evidence>
<dbReference type="Gene3D" id="3.10.20.310">
    <property type="entry name" value="membrane protein fhac"/>
    <property type="match status" value="5"/>
</dbReference>
<feature type="domain" description="POTRA" evidence="10">
    <location>
        <begin position="207"/>
        <end position="295"/>
    </location>
</feature>
<protein>
    <recommendedName>
        <fullName evidence="8 9">Outer membrane protein assembly factor BamA</fullName>
    </recommendedName>
</protein>
<dbReference type="KEGG" id="bgm:CAL15_07675"/>
<dbReference type="Proteomes" id="UP000194161">
    <property type="component" value="Chromosome"/>
</dbReference>
<dbReference type="PANTHER" id="PTHR12815">
    <property type="entry name" value="SORTING AND ASSEMBLY MACHINERY SAMM50 PROTEIN FAMILY MEMBER"/>
    <property type="match status" value="1"/>
</dbReference>
<dbReference type="AlphaFoldDB" id="A0A1W6ZA39"/>
<comment type="subunit">
    <text evidence="8">Part of the Bam complex.</text>
</comment>
<dbReference type="EMBL" id="CP021111">
    <property type="protein sequence ID" value="ARP94268.1"/>
    <property type="molecule type" value="Genomic_DNA"/>
</dbReference>
<evidence type="ECO:0000313" key="12">
    <source>
        <dbReference type="Proteomes" id="UP000194161"/>
    </source>
</evidence>
<keyword evidence="3 8" id="KW-0812">Transmembrane</keyword>
<proteinExistence type="inferred from homology"/>
<dbReference type="InterPro" id="IPR039910">
    <property type="entry name" value="D15-like"/>
</dbReference>
<dbReference type="GO" id="GO:0009279">
    <property type="term" value="C:cell outer membrane"/>
    <property type="evidence" value="ECO:0007669"/>
    <property type="project" value="UniProtKB-SubCell"/>
</dbReference>
<dbReference type="InterPro" id="IPR034746">
    <property type="entry name" value="POTRA"/>
</dbReference>
<comment type="subcellular location">
    <subcellularLocation>
        <location evidence="8">Cell outer membrane</location>
    </subcellularLocation>
    <subcellularLocation>
        <location evidence="1">Membrane</location>
    </subcellularLocation>
</comment>
<evidence type="ECO:0000256" key="6">
    <source>
        <dbReference type="ARBA" id="ARBA00023136"/>
    </source>
</evidence>
<dbReference type="FunFam" id="3.10.20.310:FF:000002">
    <property type="entry name" value="Outer membrane protein assembly factor BamA"/>
    <property type="match status" value="1"/>
</dbReference>
<reference evidence="11 12" key="1">
    <citation type="submission" date="2017-05" db="EMBL/GenBank/DDBJ databases">
        <title>Complete and WGS of Bordetella genogroups.</title>
        <authorList>
            <person name="Spilker T."/>
            <person name="LiPuma J."/>
        </authorList>
    </citation>
    <scope>NUCLEOTIDE SEQUENCE [LARGE SCALE GENOMIC DNA]</scope>
    <source>
        <strain evidence="11 12">AU7206</strain>
    </source>
</reference>
<evidence type="ECO:0000256" key="8">
    <source>
        <dbReference type="HAMAP-Rule" id="MF_01430"/>
    </source>
</evidence>
<feature type="domain" description="POTRA" evidence="10">
    <location>
        <begin position="379"/>
        <end position="453"/>
    </location>
</feature>
<evidence type="ECO:0000259" key="10">
    <source>
        <dbReference type="PROSITE" id="PS51779"/>
    </source>
</evidence>
<dbReference type="PROSITE" id="PS51779">
    <property type="entry name" value="POTRA"/>
    <property type="match status" value="5"/>
</dbReference>
<dbReference type="InterPro" id="IPR000184">
    <property type="entry name" value="Bac_surfAg_D15"/>
</dbReference>